<comment type="caution">
    <text evidence="8">The sequence shown here is derived from an EMBL/GenBank/DDBJ whole genome shotgun (WGS) entry which is preliminary data.</text>
</comment>
<protein>
    <submittedName>
        <fullName evidence="8">Phosphoglycerate dehydrogenase</fullName>
    </submittedName>
</protein>
<keyword evidence="9" id="KW-1185">Reference proteome</keyword>
<dbReference type="AlphaFoldDB" id="A0A429ZS68"/>
<dbReference type="InterPro" id="IPR036291">
    <property type="entry name" value="NAD(P)-bd_dom_sf"/>
</dbReference>
<evidence type="ECO:0000256" key="5">
    <source>
        <dbReference type="SAM" id="SignalP"/>
    </source>
</evidence>
<organism evidence="8 9">
    <name type="scientific">Vagococcus salmoninarum</name>
    <dbReference type="NCBI Taxonomy" id="2739"/>
    <lineage>
        <taxon>Bacteria</taxon>
        <taxon>Bacillati</taxon>
        <taxon>Bacillota</taxon>
        <taxon>Bacilli</taxon>
        <taxon>Lactobacillales</taxon>
        <taxon>Enterococcaceae</taxon>
        <taxon>Vagococcus</taxon>
    </lineage>
</organism>
<sequence length="351" mass="38504">MKIVILGDALVSASSLLTVAQNLNFPNPDNQPVTFQTFEWFANLTKPEFQAKILEIESYGPENLPLPAGFAEAMTTADYLLVHIAPVPQRVIEGASHLKLIGTCRGGLEHIALECCRQQQIKLIHVIRNAEPVADFTLGMIIAETRNIARSHYGIKQGQWLKTFPNDPYKTTLDQLTVSLIGLGHIGKRLARKLSALNMTVLAHDPFVSAADLEGADLPITLVSLQEAFKQGDVISLHLRLTPDTYHFVDEALLSLMTPNSYLINSARAGLIKKSALLTVLQKQQIAGVALDVAWIEPLPADDPFLSLDNVTLTSHLAGDTIDAIPRSPELLAHELRTYFATGKSDFLYLS</sequence>
<feature type="chain" id="PRO_5038816504" evidence="5">
    <location>
        <begin position="21"/>
        <end position="351"/>
    </location>
</feature>
<dbReference type="OrthoDB" id="9805416at2"/>
<dbReference type="Gene3D" id="3.40.50.720">
    <property type="entry name" value="NAD(P)-binding Rossmann-like Domain"/>
    <property type="match status" value="2"/>
</dbReference>
<dbReference type="GeneID" id="98567961"/>
<proteinExistence type="inferred from homology"/>
<dbReference type="PANTHER" id="PTHR42789:SF1">
    <property type="entry name" value="D-ISOMER SPECIFIC 2-HYDROXYACID DEHYDROGENASE FAMILY PROTEIN (AFU_ORTHOLOGUE AFUA_6G10090)"/>
    <property type="match status" value="1"/>
</dbReference>
<evidence type="ECO:0000259" key="7">
    <source>
        <dbReference type="Pfam" id="PF02826"/>
    </source>
</evidence>
<keyword evidence="3" id="KW-0520">NAD</keyword>
<dbReference type="SUPFAM" id="SSF51735">
    <property type="entry name" value="NAD(P)-binding Rossmann-fold domains"/>
    <property type="match status" value="1"/>
</dbReference>
<feature type="signal peptide" evidence="5">
    <location>
        <begin position="1"/>
        <end position="20"/>
    </location>
</feature>
<dbReference type="GO" id="GO:0051287">
    <property type="term" value="F:NAD binding"/>
    <property type="evidence" value="ECO:0007669"/>
    <property type="project" value="InterPro"/>
</dbReference>
<dbReference type="InterPro" id="IPR006140">
    <property type="entry name" value="D-isomer_DH_NAD-bd"/>
</dbReference>
<reference evidence="8 9" key="1">
    <citation type="submission" date="2017-05" db="EMBL/GenBank/DDBJ databases">
        <title>Vagococcus spp. assemblies.</title>
        <authorList>
            <person name="Gulvik C.A."/>
        </authorList>
    </citation>
    <scope>NUCLEOTIDE SEQUENCE [LARGE SCALE GENOMIC DNA]</scope>
    <source>
        <strain evidence="8 9">NCFB 2777</strain>
    </source>
</reference>
<dbReference type="PANTHER" id="PTHR42789">
    <property type="entry name" value="D-ISOMER SPECIFIC 2-HYDROXYACID DEHYDROGENASE FAMILY PROTEIN (AFU_ORTHOLOGUE AFUA_6G10090)"/>
    <property type="match status" value="1"/>
</dbReference>
<dbReference type="InterPro" id="IPR050857">
    <property type="entry name" value="D-2-hydroxyacid_DH"/>
</dbReference>
<gene>
    <name evidence="8" type="ORF">CBF35_06220</name>
</gene>
<keyword evidence="5" id="KW-0732">Signal</keyword>
<evidence type="ECO:0000256" key="4">
    <source>
        <dbReference type="RuleBase" id="RU003719"/>
    </source>
</evidence>
<dbReference type="SUPFAM" id="SSF52283">
    <property type="entry name" value="Formate/glycerate dehydrogenase catalytic domain-like"/>
    <property type="match status" value="1"/>
</dbReference>
<dbReference type="Pfam" id="PF00389">
    <property type="entry name" value="2-Hacid_dh"/>
    <property type="match status" value="1"/>
</dbReference>
<feature type="domain" description="D-isomer specific 2-hydroxyacid dehydrogenase NAD-binding" evidence="7">
    <location>
        <begin position="138"/>
        <end position="318"/>
    </location>
</feature>
<evidence type="ECO:0000259" key="6">
    <source>
        <dbReference type="Pfam" id="PF00389"/>
    </source>
</evidence>
<evidence type="ECO:0000256" key="3">
    <source>
        <dbReference type="ARBA" id="ARBA00023027"/>
    </source>
</evidence>
<evidence type="ECO:0000256" key="2">
    <source>
        <dbReference type="ARBA" id="ARBA00023002"/>
    </source>
</evidence>
<dbReference type="RefSeq" id="WP_126779184.1">
    <property type="nucleotide sequence ID" value="NZ_NGJU01000007.1"/>
</dbReference>
<dbReference type="GO" id="GO:0016616">
    <property type="term" value="F:oxidoreductase activity, acting on the CH-OH group of donors, NAD or NADP as acceptor"/>
    <property type="evidence" value="ECO:0007669"/>
    <property type="project" value="InterPro"/>
</dbReference>
<accession>A0A429ZS68</accession>
<feature type="domain" description="D-isomer specific 2-hydroxyacid dehydrogenase catalytic" evidence="6">
    <location>
        <begin position="68"/>
        <end position="340"/>
    </location>
</feature>
<keyword evidence="2 4" id="KW-0560">Oxidoreductase</keyword>
<evidence type="ECO:0000313" key="8">
    <source>
        <dbReference type="EMBL" id="RST96503.1"/>
    </source>
</evidence>
<dbReference type="InterPro" id="IPR006139">
    <property type="entry name" value="D-isomer_2_OHA_DH_cat_dom"/>
</dbReference>
<comment type="similarity">
    <text evidence="1 4">Belongs to the D-isomer specific 2-hydroxyacid dehydrogenase family.</text>
</comment>
<evidence type="ECO:0000256" key="1">
    <source>
        <dbReference type="ARBA" id="ARBA00005854"/>
    </source>
</evidence>
<dbReference type="EMBL" id="NGJU01000007">
    <property type="protein sequence ID" value="RST96503.1"/>
    <property type="molecule type" value="Genomic_DNA"/>
</dbReference>
<name>A0A429ZS68_9ENTE</name>
<dbReference type="Pfam" id="PF02826">
    <property type="entry name" value="2-Hacid_dh_C"/>
    <property type="match status" value="1"/>
</dbReference>
<dbReference type="Proteomes" id="UP000287239">
    <property type="component" value="Unassembled WGS sequence"/>
</dbReference>
<dbReference type="CDD" id="cd12171">
    <property type="entry name" value="2-Hacid_dh_10"/>
    <property type="match status" value="1"/>
</dbReference>
<evidence type="ECO:0000313" key="9">
    <source>
        <dbReference type="Proteomes" id="UP000287239"/>
    </source>
</evidence>